<evidence type="ECO:0000256" key="1">
    <source>
        <dbReference type="SAM" id="SignalP"/>
    </source>
</evidence>
<dbReference type="AlphaFoldDB" id="A0A0C9SFH1"/>
<dbReference type="EMBL" id="GBZX01000167">
    <property type="protein sequence ID" value="JAG92573.1"/>
    <property type="molecule type" value="mRNA"/>
</dbReference>
<protein>
    <submittedName>
        <fullName evidence="2">Putative lipocalin-6 1</fullName>
    </submittedName>
</protein>
<reference evidence="2" key="1">
    <citation type="journal article" date="2015" name="PLoS ONE">
        <title>An Insight into the Sialome of the Lone Star Tick, Amblyomma americanum, with a Glimpse on Its Time Dependent Gene Expression.</title>
        <authorList>
            <person name="Karim S."/>
            <person name="Ribeiro J.M."/>
        </authorList>
    </citation>
    <scope>NUCLEOTIDE SEQUENCE</scope>
    <source>
        <tissue evidence="2">Salivary gland</tissue>
    </source>
</reference>
<dbReference type="InterPro" id="IPR002970">
    <property type="entry name" value="Tick_his-bd"/>
</dbReference>
<name>A0A0C9SFH1_AMBAM</name>
<sequence length="227" mass="25880">MFLVAVLIFQAHMFKAFADDATGDPTKCPTYNEDGDGYALLAVNATFRLVETTFRAEYFDTYRCITATATDKDDEKHETTEQIEYKVTAGEKWDYYTQTFIFQLDPGTKKYNKMMSLEPSGAPNGNYKFLSTDPGCIVIKALSFELPPNGTVIPQERDADNAENVHGPYDCMLWIKDDKQTTPDDCCRDYFKELCHYTAVRQAFSKIECEKRPSESNPEDDSKTVTY</sequence>
<feature type="signal peptide" evidence="1">
    <location>
        <begin position="1"/>
        <end position="18"/>
    </location>
</feature>
<dbReference type="Pfam" id="PF02098">
    <property type="entry name" value="His_binding"/>
    <property type="match status" value="1"/>
</dbReference>
<accession>A0A0C9SFH1</accession>
<dbReference type="InterPro" id="IPR012674">
    <property type="entry name" value="Calycin"/>
</dbReference>
<dbReference type="GO" id="GO:0043176">
    <property type="term" value="F:amine binding"/>
    <property type="evidence" value="ECO:0007669"/>
    <property type="project" value="InterPro"/>
</dbReference>
<organism evidence="2">
    <name type="scientific">Amblyomma americanum</name>
    <name type="common">Lone star tick</name>
    <dbReference type="NCBI Taxonomy" id="6943"/>
    <lineage>
        <taxon>Eukaryota</taxon>
        <taxon>Metazoa</taxon>
        <taxon>Ecdysozoa</taxon>
        <taxon>Arthropoda</taxon>
        <taxon>Chelicerata</taxon>
        <taxon>Arachnida</taxon>
        <taxon>Acari</taxon>
        <taxon>Parasitiformes</taxon>
        <taxon>Ixodida</taxon>
        <taxon>Ixodoidea</taxon>
        <taxon>Ixodidae</taxon>
        <taxon>Amblyomminae</taxon>
        <taxon>Amblyomma</taxon>
    </lineage>
</organism>
<feature type="chain" id="PRO_5002203149" evidence="1">
    <location>
        <begin position="19"/>
        <end position="227"/>
    </location>
</feature>
<proteinExistence type="evidence at transcript level"/>
<dbReference type="SUPFAM" id="SSF50814">
    <property type="entry name" value="Lipocalins"/>
    <property type="match status" value="1"/>
</dbReference>
<evidence type="ECO:0000313" key="2">
    <source>
        <dbReference type="EMBL" id="JAG92573.1"/>
    </source>
</evidence>
<dbReference type="GO" id="GO:0030682">
    <property type="term" value="P:symbiont-mediated perturbation of host defenses"/>
    <property type="evidence" value="ECO:0007669"/>
    <property type="project" value="InterPro"/>
</dbReference>
<dbReference type="Gene3D" id="2.40.128.20">
    <property type="match status" value="1"/>
</dbReference>
<keyword evidence="1" id="KW-0732">Signal</keyword>